<dbReference type="GO" id="GO:0016702">
    <property type="term" value="F:oxidoreductase activity, acting on single donors with incorporation of molecular oxygen, incorporation of two atoms of oxygen"/>
    <property type="evidence" value="ECO:0007669"/>
    <property type="project" value="InterPro"/>
</dbReference>
<name>A0A913XG89_EXADI</name>
<sequence length="129" mass="14766">MWMTSAQHSAVNYPGSYYAAFTPNMPCKLYDDLRVTPGDFNVFNFPGMYHATIQATITMTLTAMHYDTLFDYGNDLDDAKARSLFAKYATLLNGTIKNQLEEHNRQRYINGHLTYPYLVPGWIANSIHI</sequence>
<dbReference type="KEGG" id="epa:110242612"/>
<accession>A0A913XG89</accession>
<organism evidence="2 3">
    <name type="scientific">Exaiptasia diaphana</name>
    <name type="common">Tropical sea anemone</name>
    <name type="synonym">Aiptasia pulchella</name>
    <dbReference type="NCBI Taxonomy" id="2652724"/>
    <lineage>
        <taxon>Eukaryota</taxon>
        <taxon>Metazoa</taxon>
        <taxon>Cnidaria</taxon>
        <taxon>Anthozoa</taxon>
        <taxon>Hexacorallia</taxon>
        <taxon>Actiniaria</taxon>
        <taxon>Aiptasiidae</taxon>
        <taxon>Exaiptasia</taxon>
    </lineage>
</organism>
<protein>
    <recommendedName>
        <fullName evidence="1">Lipoxygenase domain-containing protein</fullName>
    </recommendedName>
</protein>
<dbReference type="OrthoDB" id="5980641at2759"/>
<dbReference type="PROSITE" id="PS51393">
    <property type="entry name" value="LIPOXYGENASE_3"/>
    <property type="match status" value="1"/>
</dbReference>
<dbReference type="Proteomes" id="UP000887567">
    <property type="component" value="Unplaced"/>
</dbReference>
<dbReference type="InterPro" id="IPR036226">
    <property type="entry name" value="LipOase_C_sf"/>
</dbReference>
<dbReference type="GO" id="GO:0046872">
    <property type="term" value="F:metal ion binding"/>
    <property type="evidence" value="ECO:0007669"/>
    <property type="project" value="InterPro"/>
</dbReference>
<dbReference type="EnsemblMetazoa" id="XM_021048622.2">
    <property type="protein sequence ID" value="XP_020904281.1"/>
    <property type="gene ID" value="LOC110242612"/>
</dbReference>
<feature type="domain" description="Lipoxygenase" evidence="1">
    <location>
        <begin position="1"/>
        <end position="129"/>
    </location>
</feature>
<keyword evidence="3" id="KW-1185">Reference proteome</keyword>
<evidence type="ECO:0000259" key="1">
    <source>
        <dbReference type="PROSITE" id="PS51393"/>
    </source>
</evidence>
<evidence type="ECO:0000313" key="3">
    <source>
        <dbReference type="Proteomes" id="UP000887567"/>
    </source>
</evidence>
<dbReference type="SUPFAM" id="SSF48484">
    <property type="entry name" value="Lipoxigenase"/>
    <property type="match status" value="1"/>
</dbReference>
<reference evidence="2" key="1">
    <citation type="submission" date="2022-11" db="UniProtKB">
        <authorList>
            <consortium name="EnsemblMetazoa"/>
        </authorList>
    </citation>
    <scope>IDENTIFICATION</scope>
</reference>
<evidence type="ECO:0000313" key="2">
    <source>
        <dbReference type="EnsemblMetazoa" id="XP_020904281.1"/>
    </source>
</evidence>
<dbReference type="AlphaFoldDB" id="A0A913XG89"/>
<dbReference type="Gene3D" id="1.20.245.10">
    <property type="entry name" value="Lipoxygenase-1, Domain 5"/>
    <property type="match status" value="1"/>
</dbReference>
<proteinExistence type="predicted"/>
<dbReference type="GeneID" id="110242612"/>
<dbReference type="RefSeq" id="XP_020904281.1">
    <property type="nucleotide sequence ID" value="XM_021048622.2"/>
</dbReference>
<dbReference type="InterPro" id="IPR013819">
    <property type="entry name" value="LipOase_C"/>
</dbReference>